<protein>
    <submittedName>
        <fullName evidence="9">Ligand of Numb protein X 2</fullName>
    </submittedName>
</protein>
<accession>A0AAD5B2E2</accession>
<dbReference type="Pfam" id="PF00097">
    <property type="entry name" value="zf-C3HC4"/>
    <property type="match status" value="1"/>
</dbReference>
<dbReference type="PROSITE" id="PS00518">
    <property type="entry name" value="ZF_RING_1"/>
    <property type="match status" value="1"/>
</dbReference>
<keyword evidence="10" id="KW-1185">Reference proteome</keyword>
<comment type="caution">
    <text evidence="9">The sequence shown here is derived from an EMBL/GenBank/DDBJ whole genome shotgun (WGS) entry which is preliminary data.</text>
</comment>
<dbReference type="PANTHER" id="PTHR19964:SF33">
    <property type="entry name" value="LIGAND OF NUMB PROTEIN X 2"/>
    <property type="match status" value="1"/>
</dbReference>
<dbReference type="GO" id="GO:0007399">
    <property type="term" value="P:nervous system development"/>
    <property type="evidence" value="ECO:0007669"/>
    <property type="project" value="UniProtKB-ARBA"/>
</dbReference>
<dbReference type="FunFam" id="2.30.42.10:FF:000081">
    <property type="entry name" value="Ligand of Numb protein X 2"/>
    <property type="match status" value="1"/>
</dbReference>
<dbReference type="InterPro" id="IPR001841">
    <property type="entry name" value="Znf_RING"/>
</dbReference>
<feature type="domain" description="PDZ" evidence="8">
    <location>
        <begin position="591"/>
        <end position="677"/>
    </location>
</feature>
<keyword evidence="1" id="KW-0479">Metal-binding</keyword>
<keyword evidence="4" id="KW-0862">Zinc</keyword>
<dbReference type="PANTHER" id="PTHR19964">
    <property type="entry name" value="MULTIPLE PDZ DOMAIN PROTEIN"/>
    <property type="match status" value="1"/>
</dbReference>
<dbReference type="PROSITE" id="PS50106">
    <property type="entry name" value="PDZ"/>
    <property type="match status" value="4"/>
</dbReference>
<keyword evidence="2" id="KW-0677">Repeat</keyword>
<dbReference type="CDD" id="cd06680">
    <property type="entry name" value="PDZ4_LNX1_2-like"/>
    <property type="match status" value="1"/>
</dbReference>
<feature type="region of interest" description="Disordered" evidence="6">
    <location>
        <begin position="229"/>
        <end position="254"/>
    </location>
</feature>
<feature type="domain" description="PDZ" evidence="8">
    <location>
        <begin position="338"/>
        <end position="423"/>
    </location>
</feature>
<evidence type="ECO:0000256" key="3">
    <source>
        <dbReference type="ARBA" id="ARBA00022771"/>
    </source>
</evidence>
<feature type="domain" description="PDZ" evidence="8">
    <location>
        <begin position="721"/>
        <end position="807"/>
    </location>
</feature>
<dbReference type="CDD" id="cd16780">
    <property type="entry name" value="mRING-HC-C3HC3D_LNX2"/>
    <property type="match status" value="1"/>
</dbReference>
<dbReference type="InterPro" id="IPR018957">
    <property type="entry name" value="Znf_C3HC4_RING-type"/>
</dbReference>
<evidence type="ECO:0000259" key="8">
    <source>
        <dbReference type="PROSITE" id="PS50106"/>
    </source>
</evidence>
<proteinExistence type="predicted"/>
<dbReference type="Gene3D" id="2.30.42.10">
    <property type="match status" value="4"/>
</dbReference>
<evidence type="ECO:0000313" key="9">
    <source>
        <dbReference type="EMBL" id="KAI5627468.1"/>
    </source>
</evidence>
<evidence type="ECO:0000256" key="5">
    <source>
        <dbReference type="PROSITE-ProRule" id="PRU00175"/>
    </source>
</evidence>
<gene>
    <name evidence="9" type="ORF">C0J50_13008</name>
</gene>
<dbReference type="CDD" id="cd06678">
    <property type="entry name" value="PDZ2_LNX1_2-like"/>
    <property type="match status" value="1"/>
</dbReference>
<dbReference type="AlphaFoldDB" id="A0AAD5B2E2"/>
<dbReference type="Proteomes" id="UP001205998">
    <property type="component" value="Unassembled WGS sequence"/>
</dbReference>
<feature type="domain" description="RING-type" evidence="7">
    <location>
        <begin position="116"/>
        <end position="154"/>
    </location>
</feature>
<dbReference type="GO" id="GO:0030165">
    <property type="term" value="F:PDZ domain binding"/>
    <property type="evidence" value="ECO:0007669"/>
    <property type="project" value="UniProtKB-ARBA"/>
</dbReference>
<dbReference type="Pfam" id="PF00595">
    <property type="entry name" value="PDZ"/>
    <property type="match status" value="4"/>
</dbReference>
<evidence type="ECO:0000313" key="10">
    <source>
        <dbReference type="Proteomes" id="UP001205998"/>
    </source>
</evidence>
<dbReference type="GO" id="GO:0004842">
    <property type="term" value="F:ubiquitin-protein transferase activity"/>
    <property type="evidence" value="ECO:0007669"/>
    <property type="project" value="TreeGrafter"/>
</dbReference>
<dbReference type="SMART" id="SM00228">
    <property type="entry name" value="PDZ"/>
    <property type="match status" value="4"/>
</dbReference>
<dbReference type="Gene3D" id="3.30.40.10">
    <property type="entry name" value="Zinc/RING finger domain, C3HC4 (zinc finger)"/>
    <property type="match status" value="1"/>
</dbReference>
<feature type="domain" description="PDZ" evidence="8">
    <location>
        <begin position="449"/>
        <end position="532"/>
    </location>
</feature>
<dbReference type="InterPro" id="IPR013083">
    <property type="entry name" value="Znf_RING/FYVE/PHD"/>
</dbReference>
<evidence type="ECO:0000259" key="7">
    <source>
        <dbReference type="PROSITE" id="PS50089"/>
    </source>
</evidence>
<keyword evidence="3 5" id="KW-0863">Zinc-finger</keyword>
<dbReference type="CDD" id="cd06677">
    <property type="entry name" value="PDZ1_LNX1_2-like"/>
    <property type="match status" value="1"/>
</dbReference>
<dbReference type="InterPro" id="IPR051342">
    <property type="entry name" value="PDZ_scaffold"/>
</dbReference>
<evidence type="ECO:0000256" key="6">
    <source>
        <dbReference type="SAM" id="MobiDB-lite"/>
    </source>
</evidence>
<organism evidence="9 10">
    <name type="scientific">Silurus asotus</name>
    <name type="common">Amur catfish</name>
    <name type="synonym">Parasilurus asotus</name>
    <dbReference type="NCBI Taxonomy" id="30991"/>
    <lineage>
        <taxon>Eukaryota</taxon>
        <taxon>Metazoa</taxon>
        <taxon>Chordata</taxon>
        <taxon>Craniata</taxon>
        <taxon>Vertebrata</taxon>
        <taxon>Euteleostomi</taxon>
        <taxon>Actinopterygii</taxon>
        <taxon>Neopterygii</taxon>
        <taxon>Teleostei</taxon>
        <taxon>Ostariophysi</taxon>
        <taxon>Siluriformes</taxon>
        <taxon>Siluridae</taxon>
        <taxon>Silurus</taxon>
    </lineage>
</organism>
<evidence type="ECO:0000256" key="4">
    <source>
        <dbReference type="ARBA" id="ARBA00022833"/>
    </source>
</evidence>
<dbReference type="FunFam" id="3.30.40.10:FF:000120">
    <property type="entry name" value="ligand of Numb protein X 2"/>
    <property type="match status" value="1"/>
</dbReference>
<dbReference type="FunFam" id="2.30.42.10:FF:000120">
    <property type="entry name" value="Ligand of numb-protein X 2"/>
    <property type="match status" value="1"/>
</dbReference>
<evidence type="ECO:0000256" key="1">
    <source>
        <dbReference type="ARBA" id="ARBA00022723"/>
    </source>
</evidence>
<dbReference type="PROSITE" id="PS50089">
    <property type="entry name" value="ZF_RING_2"/>
    <property type="match status" value="1"/>
</dbReference>
<dbReference type="CDD" id="cd06679">
    <property type="entry name" value="PDZ3_LNX1_2-like"/>
    <property type="match status" value="1"/>
</dbReference>
<reference evidence="9" key="1">
    <citation type="submission" date="2018-07" db="EMBL/GenBank/DDBJ databases">
        <title>Comparative genomics of catfishes provides insights into carnivory and benthic adaptation.</title>
        <authorList>
            <person name="Zhang Y."/>
            <person name="Wang D."/>
            <person name="Peng Z."/>
            <person name="Zheng S."/>
            <person name="Shao F."/>
            <person name="Tao W."/>
        </authorList>
    </citation>
    <scope>NUCLEOTIDE SEQUENCE</scope>
    <source>
        <strain evidence="9">Chongqing</strain>
    </source>
</reference>
<dbReference type="SUPFAM" id="SSF50156">
    <property type="entry name" value="PDZ domain-like"/>
    <property type="match status" value="4"/>
</dbReference>
<dbReference type="InterPro" id="IPR001478">
    <property type="entry name" value="PDZ"/>
</dbReference>
<dbReference type="SMART" id="SM00184">
    <property type="entry name" value="RING"/>
    <property type="match status" value="1"/>
</dbReference>
<dbReference type="GO" id="GO:0008270">
    <property type="term" value="F:zinc ion binding"/>
    <property type="evidence" value="ECO:0007669"/>
    <property type="project" value="UniProtKB-KW"/>
</dbReference>
<dbReference type="EMBL" id="MU550680">
    <property type="protein sequence ID" value="KAI5627468.1"/>
    <property type="molecule type" value="Genomic_DNA"/>
</dbReference>
<dbReference type="InterPro" id="IPR036034">
    <property type="entry name" value="PDZ_sf"/>
</dbReference>
<evidence type="ECO:0000256" key="2">
    <source>
        <dbReference type="ARBA" id="ARBA00022737"/>
    </source>
</evidence>
<sequence length="811" mass="88431">MKTLKTGNESDDSLFCVWWLFYSRLVDQQNGHVTLGLLLPCCPRHFSSQAHGADTPISSRLCVSSGAMGSLGEGVDASMVSEALLEALCPECGQIHRSWENHLYNYRLEVDDDLVCHICLQPLVQPLDTPCGHTFCARCLRSFLQERDFCPLDRARLQLQGCRRSSILVHKLLDKLSITCPLMPVCSLSMPRCDLEAHLKHRCPGTQGQRAVLEGTQVKGCEEKTLVNDASKSPQTELRESISPPPAGSNACSNVSALWPEERGVDNPAFEESTEEDSVQGLERIPPRVKRPLSNPCIHLLRTGSSASSGWDFVESLPLSAEEGCVKLPSLPEGEITTIEIHRSNPYVELGISIVGGNETPLINIVIQEVYRDGVIARDGRLLAGDQILQVNNVDISNTSHNFARSTLARPCATLQLTVLRERRCSVRPPPVPAVPAPAVPEGSPCSMRITLNKRDSTEQLGIKLVRRTDEPGVFVLELLEGGLAAKDGRLHSNDRVLAVNEHDLRHGTPEQAAQIIQASGERVNLLISRPGKQTMAVHTGSSSARDSWCHEHFLPSVHHTAVPNPTPNLQLSRSSTYRDLSQCVTCKEKHITVKKEPHESLGMTVAGGRGSKSGELPIFVTSVQPRGCLSRDGRIKQGDVLLSINGQDLTSLSHSDAVGTLKSSAASCSVQLRALEVSMVDEPGQDEGLLPHHESDCDASWSPSWVMWLGLPSYLNSSHEIVLRRNHPGSWGFSIVGGYEDNHTNQAFFIKTIVLGTPAYYDGRLKCGDMIVAVNGLPTAGMSHSALVPMLKEQRSRVGLTVVSWPGSLA</sequence>
<dbReference type="InterPro" id="IPR017907">
    <property type="entry name" value="Znf_RING_CS"/>
</dbReference>
<dbReference type="SUPFAM" id="SSF57850">
    <property type="entry name" value="RING/U-box"/>
    <property type="match status" value="1"/>
</dbReference>
<dbReference type="GO" id="GO:0042802">
    <property type="term" value="F:identical protein binding"/>
    <property type="evidence" value="ECO:0007669"/>
    <property type="project" value="UniProtKB-ARBA"/>
</dbReference>
<name>A0AAD5B2E2_SILAS</name>
<dbReference type="FunFam" id="2.30.42.10:FF:000164">
    <property type="entry name" value="Ligand of numb-protein X 2"/>
    <property type="match status" value="1"/>
</dbReference>